<dbReference type="AlphaFoldDB" id="A0A265N8H0"/>
<dbReference type="PANTHER" id="PTHR18964">
    <property type="entry name" value="ROK (REPRESSOR, ORF, KINASE) FAMILY"/>
    <property type="match status" value="1"/>
</dbReference>
<comment type="caution">
    <text evidence="4">The sequence shown here is derived from an EMBL/GenBank/DDBJ whole genome shotgun (WGS) entry which is preliminary data.</text>
</comment>
<dbReference type="Pfam" id="PF13412">
    <property type="entry name" value="HTH_24"/>
    <property type="match status" value="1"/>
</dbReference>
<accession>A0A265N8H0</accession>
<evidence type="ECO:0000256" key="3">
    <source>
        <dbReference type="ARBA" id="ARBA00022629"/>
    </source>
</evidence>
<dbReference type="InterPro" id="IPR036388">
    <property type="entry name" value="WH-like_DNA-bd_sf"/>
</dbReference>
<keyword evidence="3" id="KW-0859">Xylose metabolism</keyword>
<dbReference type="PROSITE" id="PS01125">
    <property type="entry name" value="ROK"/>
    <property type="match status" value="1"/>
</dbReference>
<dbReference type="GO" id="GO:0016301">
    <property type="term" value="F:kinase activity"/>
    <property type="evidence" value="ECO:0007669"/>
    <property type="project" value="UniProtKB-KW"/>
</dbReference>
<keyword evidence="4" id="KW-0418">Kinase</keyword>
<sequence length="389" mass="41641">MQRGTFELMKSVNKSIILNKIRTSAPISRAQIAKETKLTPPTVSSIVKELIEQEIVRESSLGESKGGRKPTMLLINSDAFYVIGVDAGPENVACVLADLSGKIYERNSSRLELPITNEQFIEILKGNIHKLLQSLTTIKDKIIGIGVAMHGVVDVEEGTSLIAPNLNLRNIPIKAELEQEFNLVVNVENDARAMALGESWFGGHGEVDSMVAVNIGRGVGSGVVVNGKLYHGAQDIAGEFGHMTVDINGPECSCGNRGCLQAFVSGSAIVKKAKTNIQSAPDSLTGEEIYKSAHAGDGAYIEILEYTGQIIGIGLTNLIHLINPEKIVLGGGVMKSEKFILPFIKQTIDQMALTPEAKLTEVTVTSLGDDATLLGAVSLLLVELFDPVI</sequence>
<dbReference type="EMBL" id="NPMS01000005">
    <property type="protein sequence ID" value="OZU88302.1"/>
    <property type="molecule type" value="Genomic_DNA"/>
</dbReference>
<dbReference type="RefSeq" id="WP_094886041.1">
    <property type="nucleotide sequence ID" value="NZ_NPMS01000005.1"/>
</dbReference>
<protein>
    <submittedName>
        <fullName evidence="4">Sugar kinase</fullName>
    </submittedName>
</protein>
<dbReference type="InterPro" id="IPR000600">
    <property type="entry name" value="ROK"/>
</dbReference>
<reference evidence="4 5" key="1">
    <citation type="submission" date="2017-08" db="EMBL/GenBank/DDBJ databases">
        <title>Virgibacillus indicus sp. nov. and Virgibacillus profoundi sp. nov, two moderately halophilic bacteria isolated from marine sediment by using the Microfluidic Streak Plate.</title>
        <authorList>
            <person name="Xu B."/>
            <person name="Hu B."/>
            <person name="Wang J."/>
            <person name="Zhu Y."/>
            <person name="Huang L."/>
            <person name="Du W."/>
            <person name="Huang Y."/>
        </authorList>
    </citation>
    <scope>NUCLEOTIDE SEQUENCE [LARGE SCALE GENOMIC DNA]</scope>
    <source>
        <strain evidence="4 5">IO3-P2-C2</strain>
    </source>
</reference>
<evidence type="ECO:0000256" key="1">
    <source>
        <dbReference type="ARBA" id="ARBA00002486"/>
    </source>
</evidence>
<keyword evidence="3" id="KW-0119">Carbohydrate metabolism</keyword>
<comment type="function">
    <text evidence="1">Transcriptional repressor of xylose-utilizing enzymes.</text>
</comment>
<dbReference type="Proteomes" id="UP000216498">
    <property type="component" value="Unassembled WGS sequence"/>
</dbReference>
<evidence type="ECO:0000313" key="4">
    <source>
        <dbReference type="EMBL" id="OZU88302.1"/>
    </source>
</evidence>
<dbReference type="InterPro" id="IPR036390">
    <property type="entry name" value="WH_DNA-bd_sf"/>
</dbReference>
<comment type="similarity">
    <text evidence="2">Belongs to the ROK (NagC/XylR) family.</text>
</comment>
<proteinExistence type="inferred from homology"/>
<organism evidence="4 5">
    <name type="scientific">Virgibacillus indicus</name>
    <dbReference type="NCBI Taxonomy" id="2024554"/>
    <lineage>
        <taxon>Bacteria</taxon>
        <taxon>Bacillati</taxon>
        <taxon>Bacillota</taxon>
        <taxon>Bacilli</taxon>
        <taxon>Bacillales</taxon>
        <taxon>Bacillaceae</taxon>
        <taxon>Virgibacillus</taxon>
    </lineage>
</organism>
<keyword evidence="5" id="KW-1185">Reference proteome</keyword>
<dbReference type="Gene3D" id="1.10.10.10">
    <property type="entry name" value="Winged helix-like DNA-binding domain superfamily/Winged helix DNA-binding domain"/>
    <property type="match status" value="1"/>
</dbReference>
<dbReference type="SUPFAM" id="SSF46785">
    <property type="entry name" value="Winged helix' DNA-binding domain"/>
    <property type="match status" value="1"/>
</dbReference>
<dbReference type="GO" id="GO:0042732">
    <property type="term" value="P:D-xylose metabolic process"/>
    <property type="evidence" value="ECO:0007669"/>
    <property type="project" value="UniProtKB-KW"/>
</dbReference>
<dbReference type="Gene3D" id="3.30.420.40">
    <property type="match status" value="2"/>
</dbReference>
<name>A0A265N8H0_9BACI</name>
<dbReference type="PANTHER" id="PTHR18964:SF149">
    <property type="entry name" value="BIFUNCTIONAL UDP-N-ACETYLGLUCOSAMINE 2-EPIMERASE_N-ACETYLMANNOSAMINE KINASE"/>
    <property type="match status" value="1"/>
</dbReference>
<dbReference type="InterPro" id="IPR043129">
    <property type="entry name" value="ATPase_NBD"/>
</dbReference>
<dbReference type="OrthoDB" id="9796533at2"/>
<evidence type="ECO:0000313" key="5">
    <source>
        <dbReference type="Proteomes" id="UP000216498"/>
    </source>
</evidence>
<dbReference type="SUPFAM" id="SSF53067">
    <property type="entry name" value="Actin-like ATPase domain"/>
    <property type="match status" value="1"/>
</dbReference>
<gene>
    <name evidence="4" type="ORF">CIL03_11650</name>
</gene>
<dbReference type="Pfam" id="PF00480">
    <property type="entry name" value="ROK"/>
    <property type="match status" value="1"/>
</dbReference>
<keyword evidence="4" id="KW-0808">Transferase</keyword>
<dbReference type="InterPro" id="IPR049874">
    <property type="entry name" value="ROK_cs"/>
</dbReference>
<evidence type="ECO:0000256" key="2">
    <source>
        <dbReference type="ARBA" id="ARBA00006479"/>
    </source>
</evidence>